<dbReference type="PROSITE" id="PS51257">
    <property type="entry name" value="PROKAR_LIPOPROTEIN"/>
    <property type="match status" value="1"/>
</dbReference>
<gene>
    <name evidence="1" type="ORF">BN85403960</name>
</gene>
<dbReference type="STRING" id="1318466.BN85403960"/>
<accession>U4KKB7</accession>
<evidence type="ECO:0000313" key="1">
    <source>
        <dbReference type="EMBL" id="CCV63973.1"/>
    </source>
</evidence>
<proteinExistence type="predicted"/>
<dbReference type="KEGG" id="apal:BN85403960"/>
<evidence type="ECO:0000313" key="2">
    <source>
        <dbReference type="Proteomes" id="UP000032740"/>
    </source>
</evidence>
<reference evidence="1 2" key="1">
    <citation type="journal article" date="2013" name="J. Mol. Microbiol. Biotechnol.">
        <title>Analysis of the Complete Genomes of Acholeplasma brassicae , A. palmae and A. laidlawii and Their Comparison to the Obligate Parasites from ' Candidatus Phytoplasma'.</title>
        <authorList>
            <person name="Kube M."/>
            <person name="Siewert C."/>
            <person name="Migdoll A.M."/>
            <person name="Duduk B."/>
            <person name="Holz S."/>
            <person name="Rabus R."/>
            <person name="Seemuller E."/>
            <person name="Mitrovic J."/>
            <person name="Muller I."/>
            <person name="Buttner C."/>
            <person name="Reinhardt R."/>
        </authorList>
    </citation>
    <scope>NUCLEOTIDE SEQUENCE [LARGE SCALE GENOMIC DNA]</scope>
    <source>
        <strain evidence="1 2">J233</strain>
    </source>
</reference>
<name>U4KKB7_ALTPJ</name>
<dbReference type="Proteomes" id="UP000032740">
    <property type="component" value="Chromosome"/>
</dbReference>
<keyword evidence="2" id="KW-1185">Reference proteome</keyword>
<dbReference type="HOGENOM" id="CLU_1010562_0_0_14"/>
<organism evidence="1 2">
    <name type="scientific">Alteracholeplasma palmae (strain ATCC 49389 / J233)</name>
    <name type="common">Acholeplasma palmae</name>
    <dbReference type="NCBI Taxonomy" id="1318466"/>
    <lineage>
        <taxon>Bacteria</taxon>
        <taxon>Bacillati</taxon>
        <taxon>Mycoplasmatota</taxon>
        <taxon>Mollicutes</taxon>
        <taxon>Acholeplasmatales</taxon>
        <taxon>Acholeplasmataceae</taxon>
        <taxon>Acholeplasma</taxon>
    </lineage>
</organism>
<dbReference type="RefSeq" id="WP_026656870.1">
    <property type="nucleotide sequence ID" value="NC_022538.1"/>
</dbReference>
<dbReference type="EMBL" id="FO681347">
    <property type="protein sequence ID" value="CCV63973.1"/>
    <property type="molecule type" value="Genomic_DNA"/>
</dbReference>
<dbReference type="AlphaFoldDB" id="U4KKB7"/>
<sequence>MKKLLGIVIAIVSVFVLIGCQSKTTMPSVNEKDEVKLTSSEFKTKVNTSSINPSDTLEVNFGIEMNAKVYGQTIKGKISLEGLKQNDKASLKLSVDGKSNKDSIKGDINLYQKADKAYLKLNLADTDALSQLGFISGINFKNGEYILPYTVLDQINTTYPDTSDILEVINNDEFLNELIAKGGIKFYENDNDFRIKINMTKDMLEKLIGSQQNFDKYLFETVIVVKDKKIVEVGASIEIKVKENGSNTEMKFEGLVKISNKNVDLPDFSNYKEFK</sequence>
<dbReference type="OrthoDB" id="10015580at2"/>
<evidence type="ECO:0008006" key="3">
    <source>
        <dbReference type="Google" id="ProtNLM"/>
    </source>
</evidence>
<protein>
    <recommendedName>
        <fullName evidence="3">Lipoprotein</fullName>
    </recommendedName>
</protein>